<name>A0AAN7G1R8_QUERU</name>
<dbReference type="GO" id="GO:0010082">
    <property type="term" value="P:regulation of root meristem growth"/>
    <property type="evidence" value="ECO:0007669"/>
    <property type="project" value="InterPro"/>
</dbReference>
<dbReference type="InterPro" id="IPR038804">
    <property type="entry name" value="RGF3"/>
</dbReference>
<dbReference type="GO" id="GO:0008083">
    <property type="term" value="F:growth factor activity"/>
    <property type="evidence" value="ECO:0007669"/>
    <property type="project" value="InterPro"/>
</dbReference>
<sequence>MVHTRFTSFLLGLLFVMHALRNSSAYSHPGKDKSEVGLEATRKNFGVQKGLLDGVNTAGLKKIGLGGRKMAVHKVLMSKEIEKQDVTTSEISGATHFDGNSDLEVKGDFKVKCKLGESNKTPKKYRVAGFVAFNADYQGPKHHSPTHN</sequence>
<evidence type="ECO:0000256" key="1">
    <source>
        <dbReference type="SAM" id="SignalP"/>
    </source>
</evidence>
<dbReference type="AlphaFoldDB" id="A0AAN7G1R8"/>
<comment type="caution">
    <text evidence="2">The sequence shown here is derived from an EMBL/GenBank/DDBJ whole genome shotgun (WGS) entry which is preliminary data.</text>
</comment>
<proteinExistence type="predicted"/>
<dbReference type="Proteomes" id="UP001324115">
    <property type="component" value="Unassembled WGS sequence"/>
</dbReference>
<feature type="signal peptide" evidence="1">
    <location>
        <begin position="1"/>
        <end position="25"/>
    </location>
</feature>
<evidence type="ECO:0000313" key="2">
    <source>
        <dbReference type="EMBL" id="KAK4602867.1"/>
    </source>
</evidence>
<keyword evidence="3" id="KW-1185">Reference proteome</keyword>
<gene>
    <name evidence="2" type="ORF">RGQ29_011738</name>
</gene>
<feature type="chain" id="PRO_5042997725" evidence="1">
    <location>
        <begin position="26"/>
        <end position="148"/>
    </location>
</feature>
<protein>
    <submittedName>
        <fullName evidence="2">Uncharacterized protein</fullName>
    </submittedName>
</protein>
<dbReference type="PANTHER" id="PTHR36313:SF7">
    <property type="entry name" value="OS09G0474600 PROTEIN"/>
    <property type="match status" value="1"/>
</dbReference>
<accession>A0AAN7G1R8</accession>
<keyword evidence="1" id="KW-0732">Signal</keyword>
<dbReference type="EMBL" id="JAXUIC010000002">
    <property type="protein sequence ID" value="KAK4602867.1"/>
    <property type="molecule type" value="Genomic_DNA"/>
</dbReference>
<evidence type="ECO:0000313" key="3">
    <source>
        <dbReference type="Proteomes" id="UP001324115"/>
    </source>
</evidence>
<organism evidence="2 3">
    <name type="scientific">Quercus rubra</name>
    <name type="common">Northern red oak</name>
    <name type="synonym">Quercus borealis</name>
    <dbReference type="NCBI Taxonomy" id="3512"/>
    <lineage>
        <taxon>Eukaryota</taxon>
        <taxon>Viridiplantae</taxon>
        <taxon>Streptophyta</taxon>
        <taxon>Embryophyta</taxon>
        <taxon>Tracheophyta</taxon>
        <taxon>Spermatophyta</taxon>
        <taxon>Magnoliopsida</taxon>
        <taxon>eudicotyledons</taxon>
        <taxon>Gunneridae</taxon>
        <taxon>Pentapetalae</taxon>
        <taxon>rosids</taxon>
        <taxon>fabids</taxon>
        <taxon>Fagales</taxon>
        <taxon>Fagaceae</taxon>
        <taxon>Quercus</taxon>
    </lineage>
</organism>
<reference evidence="2 3" key="1">
    <citation type="journal article" date="2023" name="G3 (Bethesda)">
        <title>A haplotype-resolved chromosome-scale genome for Quercus rubra L. provides insights into the genetics of adaptive traits for red oak species.</title>
        <authorList>
            <person name="Kapoor B."/>
            <person name="Jenkins J."/>
            <person name="Schmutz J."/>
            <person name="Zhebentyayeva T."/>
            <person name="Kuelheim C."/>
            <person name="Coggeshall M."/>
            <person name="Heim C."/>
            <person name="Lasky J.R."/>
            <person name="Leites L."/>
            <person name="Islam-Faridi N."/>
            <person name="Romero-Severson J."/>
            <person name="DeLeo V.L."/>
            <person name="Lucas S.M."/>
            <person name="Lazic D."/>
            <person name="Gailing O."/>
            <person name="Carlson J."/>
            <person name="Staton M."/>
        </authorList>
    </citation>
    <scope>NUCLEOTIDE SEQUENCE [LARGE SCALE GENOMIC DNA]</scope>
    <source>
        <strain evidence="2">Pseudo-F2</strain>
    </source>
</reference>
<dbReference type="PANTHER" id="PTHR36313">
    <property type="entry name" value="ROOT MERISTEM GROWTH FACTOR 2"/>
    <property type="match status" value="1"/>
</dbReference>